<evidence type="ECO:0000313" key="1">
    <source>
        <dbReference type="EMBL" id="GEL52834.1"/>
    </source>
</evidence>
<dbReference type="KEGG" id="abg:Asbog_00167"/>
<comment type="caution">
    <text evidence="1">The sequence shown here is derived from an EMBL/GenBank/DDBJ whole genome shotgun (WGS) entry which is preliminary data.</text>
</comment>
<gene>
    <name evidence="1" type="ORF">ABO01nite_08410</name>
</gene>
<sequence length="70" mass="7650">MMRGFSLASPVDHHGYKIVLKRAGRKPEPGCAASGEALKKEKQKKKHVFQKTLLRPTASGSNYPSNGTRA</sequence>
<evidence type="ECO:0000313" key="2">
    <source>
        <dbReference type="Proteomes" id="UP000321287"/>
    </source>
</evidence>
<dbReference type="EMBL" id="BJVS01000002">
    <property type="protein sequence ID" value="GEL52834.1"/>
    <property type="molecule type" value="Genomic_DNA"/>
</dbReference>
<protein>
    <submittedName>
        <fullName evidence="1">Uncharacterized protein</fullName>
    </submittedName>
</protein>
<proteinExistence type="predicted"/>
<accession>A0AAN4R561</accession>
<name>A0AAN4R561_9PROT</name>
<dbReference type="AlphaFoldDB" id="A0AAN4R561"/>
<keyword evidence="2" id="KW-1185">Reference proteome</keyword>
<reference evidence="1 2" key="1">
    <citation type="submission" date="2019-07" db="EMBL/GenBank/DDBJ databases">
        <title>Whole genome shotgun sequence of Asaia bogorensis NBRC 16594.</title>
        <authorList>
            <person name="Hosoyama A."/>
            <person name="Uohara A."/>
            <person name="Ohji S."/>
            <person name="Ichikawa N."/>
        </authorList>
    </citation>
    <scope>NUCLEOTIDE SEQUENCE [LARGE SCALE GENOMIC DNA]</scope>
    <source>
        <strain evidence="1 2">NBRC 16594</strain>
    </source>
</reference>
<organism evidence="1 2">
    <name type="scientific">Asaia bogorensis NBRC 16594</name>
    <dbReference type="NCBI Taxonomy" id="1231624"/>
    <lineage>
        <taxon>Bacteria</taxon>
        <taxon>Pseudomonadati</taxon>
        <taxon>Pseudomonadota</taxon>
        <taxon>Alphaproteobacteria</taxon>
        <taxon>Acetobacterales</taxon>
        <taxon>Acetobacteraceae</taxon>
        <taxon>Asaia</taxon>
    </lineage>
</organism>
<dbReference type="Proteomes" id="UP000321287">
    <property type="component" value="Unassembled WGS sequence"/>
</dbReference>